<name>A0A843YJK7_9RHOB</name>
<keyword evidence="4" id="KW-0460">Magnesium</keyword>
<keyword evidence="2" id="KW-0479">Metal-binding</keyword>
<proteinExistence type="predicted"/>
<dbReference type="PROSITE" id="PS51462">
    <property type="entry name" value="NUDIX"/>
    <property type="match status" value="1"/>
</dbReference>
<dbReference type="AlphaFoldDB" id="A0A843YJK7"/>
<dbReference type="Gene3D" id="3.90.79.10">
    <property type="entry name" value="Nucleoside Triphosphate Pyrophosphohydrolase"/>
    <property type="match status" value="1"/>
</dbReference>
<organism evidence="6 7">
    <name type="scientific">Tritonibacter litoralis</name>
    <dbReference type="NCBI Taxonomy" id="2662264"/>
    <lineage>
        <taxon>Bacteria</taxon>
        <taxon>Pseudomonadati</taxon>
        <taxon>Pseudomonadota</taxon>
        <taxon>Alphaproteobacteria</taxon>
        <taxon>Rhodobacterales</taxon>
        <taxon>Paracoccaceae</taxon>
        <taxon>Tritonibacter</taxon>
    </lineage>
</organism>
<evidence type="ECO:0000256" key="3">
    <source>
        <dbReference type="ARBA" id="ARBA00022801"/>
    </source>
</evidence>
<feature type="domain" description="Nudix hydrolase" evidence="5">
    <location>
        <begin position="12"/>
        <end position="143"/>
    </location>
</feature>
<dbReference type="EMBL" id="WIBF01000008">
    <property type="protein sequence ID" value="MQQ09442.1"/>
    <property type="molecule type" value="Genomic_DNA"/>
</dbReference>
<comment type="caution">
    <text evidence="6">The sequence shown here is derived from an EMBL/GenBank/DDBJ whole genome shotgun (WGS) entry which is preliminary data.</text>
</comment>
<dbReference type="GO" id="GO:0046872">
    <property type="term" value="F:metal ion binding"/>
    <property type="evidence" value="ECO:0007669"/>
    <property type="project" value="UniProtKB-KW"/>
</dbReference>
<gene>
    <name evidence="6" type="ORF">GFB49_13320</name>
</gene>
<evidence type="ECO:0000256" key="2">
    <source>
        <dbReference type="ARBA" id="ARBA00022723"/>
    </source>
</evidence>
<protein>
    <submittedName>
        <fullName evidence="6">NUDIX domain-containing protein</fullName>
    </submittedName>
</protein>
<dbReference type="InterPro" id="IPR000086">
    <property type="entry name" value="NUDIX_hydrolase_dom"/>
</dbReference>
<dbReference type="GO" id="GO:0005737">
    <property type="term" value="C:cytoplasm"/>
    <property type="evidence" value="ECO:0007669"/>
    <property type="project" value="TreeGrafter"/>
</dbReference>
<dbReference type="InterPro" id="IPR015797">
    <property type="entry name" value="NUDIX_hydrolase-like_dom_sf"/>
</dbReference>
<dbReference type="Proteomes" id="UP000444174">
    <property type="component" value="Unassembled WGS sequence"/>
</dbReference>
<keyword evidence="7" id="KW-1185">Reference proteome</keyword>
<comment type="cofactor">
    <cofactor evidence="1">
        <name>Mg(2+)</name>
        <dbReference type="ChEBI" id="CHEBI:18420"/>
    </cofactor>
</comment>
<dbReference type="CDD" id="cd04666">
    <property type="entry name" value="NUDIX_DIPP2_like_Nudt4"/>
    <property type="match status" value="1"/>
</dbReference>
<accession>A0A843YJK7</accession>
<sequence>MAKSPNNTRSLEQQYAALCYRVTAKGKLRFLLITSRGIGRWVLPKGWPMRGRKPWEAAQVEAWEEAGVRGRVRDKRIGHYEYEKWRDGERPIPCRVDVYPLEVASLEKDFPEVGQRERQWLPPKDAAELVAEPQLAEILATFRPKDLKTTVN</sequence>
<dbReference type="RefSeq" id="WP_153216387.1">
    <property type="nucleotide sequence ID" value="NZ_WIBF01000008.1"/>
</dbReference>
<dbReference type="InterPro" id="IPR047198">
    <property type="entry name" value="DDP-like_NUDIX"/>
</dbReference>
<evidence type="ECO:0000259" key="5">
    <source>
        <dbReference type="PROSITE" id="PS51462"/>
    </source>
</evidence>
<evidence type="ECO:0000256" key="4">
    <source>
        <dbReference type="ARBA" id="ARBA00022842"/>
    </source>
</evidence>
<dbReference type="GO" id="GO:0016462">
    <property type="term" value="F:pyrophosphatase activity"/>
    <property type="evidence" value="ECO:0007669"/>
    <property type="project" value="InterPro"/>
</dbReference>
<reference evidence="6 7" key="1">
    <citation type="submission" date="2019-10" db="EMBL/GenBank/DDBJ databases">
        <title>Epibacterium sp. nov., isolated from seawater.</title>
        <authorList>
            <person name="Zhang X."/>
            <person name="Li N."/>
        </authorList>
    </citation>
    <scope>NUCLEOTIDE SEQUENCE [LARGE SCALE GENOMIC DNA]</scope>
    <source>
        <strain evidence="6 7">SM1979</strain>
    </source>
</reference>
<evidence type="ECO:0000256" key="1">
    <source>
        <dbReference type="ARBA" id="ARBA00001946"/>
    </source>
</evidence>
<evidence type="ECO:0000313" key="7">
    <source>
        <dbReference type="Proteomes" id="UP000444174"/>
    </source>
</evidence>
<dbReference type="PANTHER" id="PTHR12629:SF0">
    <property type="entry name" value="DIPHOSPHOINOSITOL-POLYPHOSPHATE DIPHOSPHATASE"/>
    <property type="match status" value="1"/>
</dbReference>
<dbReference type="Pfam" id="PF00293">
    <property type="entry name" value="NUDIX"/>
    <property type="match status" value="1"/>
</dbReference>
<dbReference type="SUPFAM" id="SSF55811">
    <property type="entry name" value="Nudix"/>
    <property type="match status" value="1"/>
</dbReference>
<evidence type="ECO:0000313" key="6">
    <source>
        <dbReference type="EMBL" id="MQQ09442.1"/>
    </source>
</evidence>
<keyword evidence="3" id="KW-0378">Hydrolase</keyword>
<dbReference type="PANTHER" id="PTHR12629">
    <property type="entry name" value="DIPHOSPHOINOSITOL POLYPHOSPHATE PHOSPHOHYDROLASE"/>
    <property type="match status" value="1"/>
</dbReference>